<accession>L8WZZ4</accession>
<name>L8WZZ4_THACA</name>
<dbReference type="HOGENOM" id="CLU_723970_0_0_1"/>
<sequence>MAHRDELWAGIHENTGIILSGHSPVDHPTLTECYITPPDGCVSRSCLGMTLINTPKVGDDRQTLTIENTRLTSERYVINPDSRRTRFGESTGGAAVPRQLQRAWCRETLIFLTKSGRTAYYLVLEREVKCQEHAVEQTESQLKGKTSGHNNRKIRCVENGAATCYEIIACHSCYWGAGGDYKAPVEGLGIGFVGVKGGPIYYPTEGFERPNTKVTQPVSLSSFDQPERASEVVCAWETGQAGFGLKGLELWDWKRRVVLIRGNECMFKFVVCLGAIRSGFEVTSSTKSSKPGTWLITRLVLADDGNETHVSQDLGCSLEVVITARGGWESQGGNENIAVVHVVVGVSFSSLVGCDGGNELARDEELKVVLIKGIRFGIRGRW</sequence>
<gene>
    <name evidence="1" type="ORF">AG1IA_03571</name>
</gene>
<organism evidence="1 2">
    <name type="scientific">Thanatephorus cucumeris (strain AG1-IA)</name>
    <name type="common">Rice sheath blight fungus</name>
    <name type="synonym">Rhizoctonia solani</name>
    <dbReference type="NCBI Taxonomy" id="983506"/>
    <lineage>
        <taxon>Eukaryota</taxon>
        <taxon>Fungi</taxon>
        <taxon>Dikarya</taxon>
        <taxon>Basidiomycota</taxon>
        <taxon>Agaricomycotina</taxon>
        <taxon>Agaricomycetes</taxon>
        <taxon>Cantharellales</taxon>
        <taxon>Ceratobasidiaceae</taxon>
        <taxon>Rhizoctonia</taxon>
        <taxon>Rhizoctonia solani AG-1</taxon>
    </lineage>
</organism>
<proteinExistence type="predicted"/>
<dbReference type="EMBL" id="AFRT01000842">
    <property type="protein sequence ID" value="ELU42397.1"/>
    <property type="molecule type" value="Genomic_DNA"/>
</dbReference>
<dbReference type="Proteomes" id="UP000011668">
    <property type="component" value="Unassembled WGS sequence"/>
</dbReference>
<protein>
    <submittedName>
        <fullName evidence="1">Uncharacterized protein</fullName>
    </submittedName>
</protein>
<dbReference type="AlphaFoldDB" id="L8WZZ4"/>
<evidence type="ECO:0000313" key="2">
    <source>
        <dbReference type="Proteomes" id="UP000011668"/>
    </source>
</evidence>
<reference evidence="1 2" key="1">
    <citation type="journal article" date="2013" name="Nat. Commun.">
        <title>The evolution and pathogenic mechanisms of the rice sheath blight pathogen.</title>
        <authorList>
            <person name="Zheng A."/>
            <person name="Lin R."/>
            <person name="Xu L."/>
            <person name="Qin P."/>
            <person name="Tang C."/>
            <person name="Ai P."/>
            <person name="Zhang D."/>
            <person name="Liu Y."/>
            <person name="Sun Z."/>
            <person name="Feng H."/>
            <person name="Wang Y."/>
            <person name="Chen Y."/>
            <person name="Liang X."/>
            <person name="Fu R."/>
            <person name="Li Q."/>
            <person name="Zhang J."/>
            <person name="Yu X."/>
            <person name="Xie Z."/>
            <person name="Ding L."/>
            <person name="Guan P."/>
            <person name="Tang J."/>
            <person name="Liang Y."/>
            <person name="Wang S."/>
            <person name="Deng Q."/>
            <person name="Li S."/>
            <person name="Zhu J."/>
            <person name="Wang L."/>
            <person name="Liu H."/>
            <person name="Li P."/>
        </authorList>
    </citation>
    <scope>NUCLEOTIDE SEQUENCE [LARGE SCALE GENOMIC DNA]</scope>
    <source>
        <strain evidence="2">AG-1 IA</strain>
    </source>
</reference>
<keyword evidence="2" id="KW-1185">Reference proteome</keyword>
<comment type="caution">
    <text evidence="1">The sequence shown here is derived from an EMBL/GenBank/DDBJ whole genome shotgun (WGS) entry which is preliminary data.</text>
</comment>
<evidence type="ECO:0000313" key="1">
    <source>
        <dbReference type="EMBL" id="ELU42397.1"/>
    </source>
</evidence>